<dbReference type="RefSeq" id="WP_119796667.1">
    <property type="nucleotide sequence ID" value="NZ_QYZD01000058.1"/>
</dbReference>
<dbReference type="Proteomes" id="UP000266177">
    <property type="component" value="Unassembled WGS sequence"/>
</dbReference>
<evidence type="ECO:0000313" key="2">
    <source>
        <dbReference type="Proteomes" id="UP000266177"/>
    </source>
</evidence>
<name>A0A3A3GE18_PANTH</name>
<organism evidence="1 2">
    <name type="scientific">Paenibacillus thiaminolyticus</name>
    <name type="common">Bacillus thiaminolyticus</name>
    <dbReference type="NCBI Taxonomy" id="49283"/>
    <lineage>
        <taxon>Bacteria</taxon>
        <taxon>Bacillati</taxon>
        <taxon>Bacillota</taxon>
        <taxon>Bacilli</taxon>
        <taxon>Bacillales</taxon>
        <taxon>Paenibacillaceae</taxon>
        <taxon>Paenibacillus</taxon>
    </lineage>
</organism>
<comment type="caution">
    <text evidence="1">The sequence shown here is derived from an EMBL/GenBank/DDBJ whole genome shotgun (WGS) entry which is preliminary data.</text>
</comment>
<proteinExistence type="predicted"/>
<dbReference type="AlphaFoldDB" id="A0A3A3GE18"/>
<sequence length="169" mass="20084">MDFDIREIREYYDSELRDYDFNELVSLGISHDNADFMVGIGVPEEFDDFVFYGTDDFKQLLIEGVQFIRIGHYTSNGYGLYLKGDSDELFTSSSFHEPQIYMINKNLKTFFLFHLIRHEVSMRMKQQGEYTSYKYACELRKVYEKIDPEAMKDVEGYWSHLVEDYETGL</sequence>
<accession>A0A3A3GE18</accession>
<gene>
    <name evidence="1" type="ORF">DQX05_28725</name>
</gene>
<evidence type="ECO:0000313" key="1">
    <source>
        <dbReference type="EMBL" id="RJG16634.1"/>
    </source>
</evidence>
<protein>
    <recommendedName>
        <fullName evidence="3">SUKH-4 immunity protein</fullName>
    </recommendedName>
</protein>
<evidence type="ECO:0008006" key="3">
    <source>
        <dbReference type="Google" id="ProtNLM"/>
    </source>
</evidence>
<dbReference type="OrthoDB" id="2596542at2"/>
<dbReference type="EMBL" id="QYZD01000058">
    <property type="protein sequence ID" value="RJG16634.1"/>
    <property type="molecule type" value="Genomic_DNA"/>
</dbReference>
<reference evidence="1 2" key="1">
    <citation type="submission" date="2018-09" db="EMBL/GenBank/DDBJ databases">
        <title>Paenibacillus SK2017-BO5.</title>
        <authorList>
            <person name="Piskunova J.V."/>
            <person name="Dubiley S.A."/>
            <person name="Severinov K.V."/>
        </authorList>
    </citation>
    <scope>NUCLEOTIDE SEQUENCE [LARGE SCALE GENOMIC DNA]</scope>
    <source>
        <strain evidence="1 2">BO5</strain>
    </source>
</reference>